<evidence type="ECO:0000256" key="11">
    <source>
        <dbReference type="SAM" id="MobiDB-lite"/>
    </source>
</evidence>
<feature type="compositionally biased region" description="Basic and acidic residues" evidence="11">
    <location>
        <begin position="773"/>
        <end position="783"/>
    </location>
</feature>
<reference evidence="13 14" key="1">
    <citation type="journal article" date="2024" name="Nat. Commun.">
        <title>Phylogenomics reveals the evolutionary origins of lichenization in chlorophyte algae.</title>
        <authorList>
            <person name="Puginier C."/>
            <person name="Libourel C."/>
            <person name="Otte J."/>
            <person name="Skaloud P."/>
            <person name="Haon M."/>
            <person name="Grisel S."/>
            <person name="Petersen M."/>
            <person name="Berrin J.G."/>
            <person name="Delaux P.M."/>
            <person name="Dal Grande F."/>
            <person name="Keller J."/>
        </authorList>
    </citation>
    <scope>NUCLEOTIDE SEQUENCE [LARGE SCALE GENOMIC DNA]</scope>
    <source>
        <strain evidence="13 14">SAG 216-7</strain>
    </source>
</reference>
<keyword evidence="6" id="KW-0378">Hydrolase</keyword>
<gene>
    <name evidence="13" type="ORF">WJX75_005356</name>
</gene>
<evidence type="ECO:0000256" key="8">
    <source>
        <dbReference type="ARBA" id="ARBA00023098"/>
    </source>
</evidence>
<dbReference type="EC" id="3.1.4.46" evidence="3"/>
<keyword evidence="14" id="KW-1185">Reference proteome</keyword>
<dbReference type="InterPro" id="IPR017946">
    <property type="entry name" value="PLC-like_Pdiesterase_TIM-brl"/>
</dbReference>
<evidence type="ECO:0000256" key="3">
    <source>
        <dbReference type="ARBA" id="ARBA00012247"/>
    </source>
</evidence>
<evidence type="ECO:0000256" key="6">
    <source>
        <dbReference type="ARBA" id="ARBA00022801"/>
    </source>
</evidence>
<evidence type="ECO:0000256" key="5">
    <source>
        <dbReference type="ARBA" id="ARBA00022798"/>
    </source>
</evidence>
<evidence type="ECO:0000256" key="1">
    <source>
        <dbReference type="ARBA" id="ARBA00004370"/>
    </source>
</evidence>
<feature type="compositionally biased region" description="Basic and acidic residues" evidence="11">
    <location>
        <begin position="471"/>
        <end position="498"/>
    </location>
</feature>
<proteinExistence type="inferred from homology"/>
<dbReference type="Proteomes" id="UP001491310">
    <property type="component" value="Unassembled WGS sequence"/>
</dbReference>
<keyword evidence="8" id="KW-0443">Lipid metabolism</keyword>
<keyword evidence="4" id="KW-0812">Transmembrane</keyword>
<keyword evidence="9" id="KW-0472">Membrane</keyword>
<feature type="region of interest" description="Disordered" evidence="11">
    <location>
        <begin position="634"/>
        <end position="957"/>
    </location>
</feature>
<comment type="catalytic activity">
    <reaction evidence="10">
        <text>a sn-glycero-3-phosphodiester + H2O = an alcohol + sn-glycerol 3-phosphate + H(+)</text>
        <dbReference type="Rhea" id="RHEA:12969"/>
        <dbReference type="ChEBI" id="CHEBI:15377"/>
        <dbReference type="ChEBI" id="CHEBI:15378"/>
        <dbReference type="ChEBI" id="CHEBI:30879"/>
        <dbReference type="ChEBI" id="CHEBI:57597"/>
        <dbReference type="ChEBI" id="CHEBI:83408"/>
        <dbReference type="EC" id="3.1.4.46"/>
    </reaction>
</comment>
<dbReference type="InterPro" id="IPR030395">
    <property type="entry name" value="GP_PDE_dom"/>
</dbReference>
<feature type="compositionally biased region" description="Basic and acidic residues" evidence="11">
    <location>
        <begin position="650"/>
        <end position="672"/>
    </location>
</feature>
<dbReference type="PROSITE" id="PS51704">
    <property type="entry name" value="GP_PDE"/>
    <property type="match status" value="1"/>
</dbReference>
<feature type="compositionally biased region" description="Gly residues" evidence="11">
    <location>
        <begin position="704"/>
        <end position="720"/>
    </location>
</feature>
<dbReference type="PANTHER" id="PTHR42758:SF2">
    <property type="entry name" value="PHOSPHATIDYLGLYCEROL PHOSPHOLIPASE C"/>
    <property type="match status" value="1"/>
</dbReference>
<organism evidence="13 14">
    <name type="scientific">Coccomyxa subellipsoidea</name>
    <dbReference type="NCBI Taxonomy" id="248742"/>
    <lineage>
        <taxon>Eukaryota</taxon>
        <taxon>Viridiplantae</taxon>
        <taxon>Chlorophyta</taxon>
        <taxon>core chlorophytes</taxon>
        <taxon>Trebouxiophyceae</taxon>
        <taxon>Trebouxiophyceae incertae sedis</taxon>
        <taxon>Coccomyxaceae</taxon>
        <taxon>Coccomyxa</taxon>
    </lineage>
</organism>
<feature type="domain" description="GP-PDE" evidence="12">
    <location>
        <begin position="25"/>
        <end position="286"/>
    </location>
</feature>
<evidence type="ECO:0000256" key="2">
    <source>
        <dbReference type="ARBA" id="ARBA00007277"/>
    </source>
</evidence>
<comment type="caution">
    <text evidence="13">The sequence shown here is derived from an EMBL/GenBank/DDBJ whole genome shotgun (WGS) entry which is preliminary data.</text>
</comment>
<dbReference type="SUPFAM" id="SSF51695">
    <property type="entry name" value="PLC-like phosphodiesterases"/>
    <property type="match status" value="1"/>
</dbReference>
<dbReference type="PANTHER" id="PTHR42758">
    <property type="entry name" value="PHOSPHATIDYLGLYCEROL PHOSPHOLIPASE C"/>
    <property type="match status" value="1"/>
</dbReference>
<evidence type="ECO:0000256" key="9">
    <source>
        <dbReference type="ARBA" id="ARBA00023136"/>
    </source>
</evidence>
<feature type="compositionally biased region" description="Basic and acidic residues" evidence="11">
    <location>
        <begin position="727"/>
        <end position="736"/>
    </location>
</feature>
<name>A0ABR2YX06_9CHLO</name>
<dbReference type="InterPro" id="IPR052271">
    <property type="entry name" value="GDPD-Related"/>
</dbReference>
<protein>
    <recommendedName>
        <fullName evidence="3">glycerophosphodiester phosphodiesterase</fullName>
        <ecNumber evidence="3">3.1.4.46</ecNumber>
    </recommendedName>
</protein>
<evidence type="ECO:0000259" key="12">
    <source>
        <dbReference type="PROSITE" id="PS51704"/>
    </source>
</evidence>
<feature type="compositionally biased region" description="Basic and acidic residues" evidence="11">
    <location>
        <begin position="370"/>
        <end position="385"/>
    </location>
</feature>
<dbReference type="Pfam" id="PF03009">
    <property type="entry name" value="GDPD"/>
    <property type="match status" value="1"/>
</dbReference>
<keyword evidence="5" id="KW-0319">Glycerol metabolism</keyword>
<evidence type="ECO:0000256" key="7">
    <source>
        <dbReference type="ARBA" id="ARBA00022989"/>
    </source>
</evidence>
<comment type="similarity">
    <text evidence="2">Belongs to the glycerophosphoryl diester phosphodiesterase family.</text>
</comment>
<evidence type="ECO:0000256" key="4">
    <source>
        <dbReference type="ARBA" id="ARBA00022692"/>
    </source>
</evidence>
<sequence>MSAKEGLLTSDGLPPPWSDAKPGRPLVMSHRAGGNEAPENTLAALRSAEEAGSRVMQMDILPTVEGTPVVFHDLNMKRATGLDADIRQVPEDKLPQYKEYLEPLLNFGDIPPIHTTEFKDGRRIPTLVDLLEEAQPDTYIQCEIWDENKELIERVAHQIRKAGRADRVILGAPMNAKIWKMCGEALPEASRILPNSEVYKVYARYLTGTIGWWTPPQGTVFNIALFTGWEQALIKHLPSGWQRFKFQAMIKFQKWLLPRPGLFKWLNAHGAQAKRQDHLTAESTPSVVPRNNDPVTRNGYKRKQTQKTCQSEKIRASWRPYDAKQGEKRVIARQDSHVSKSEKHKDIQDLERRMAQAALGDAPGTESSEDQEKSEGYAAEERYEPEQPNSAALELAEKEVEHATAILRYLAEDNANRQAEVARQRIEEAERHITEIRQRIKEHSGNLHDRMGELAAEERRLMEEASSVLEATEKELEAAKKARQREQDERDTANDKESAYVFETEQLAKQVDNEYESALRAQELKVVERLSEEHAKKKHLPSKREVEREISQEHNMLAIEKDTLEAARKQVERAKMEQVYLSEEMTRKLDRADYTIKEAEEKLARIRTEFERQLAAVSAEAAAARRELERLRTDAERLEKSTQADLAAAKSDHDRMQTEFKKALDTKSKHVTDAQQRMRQLEAQQGARRKGGKAKGDSSKSGVSAGGSSGGARPAGGSKGGRTTEQAGKESKHEDQGQQIDEDELRFLEAVHFSPPTADPVVTGLDILDEDDRTPGLDPDRIGAETAGSKSMEASVRAEEAQEQLAQEAEEAEKLREIVKPGFKGHGKHQATSSDMDPGQVKKAAKQTAEESLETAKEKAQKAKEVMQDPERAKEAAQEAARKASQNTMEAKEKVKAEAEETAPGLTGKAKEVGSGLAHKADEAVEATAQTVEDTLRGAAGAAKSAVDSMLGRRREE</sequence>
<feature type="region of interest" description="Disordered" evidence="11">
    <location>
        <begin position="469"/>
        <end position="501"/>
    </location>
</feature>
<evidence type="ECO:0000313" key="14">
    <source>
        <dbReference type="Proteomes" id="UP001491310"/>
    </source>
</evidence>
<feature type="region of interest" description="Disordered" evidence="11">
    <location>
        <begin position="276"/>
        <end position="391"/>
    </location>
</feature>
<keyword evidence="7" id="KW-1133">Transmembrane helix</keyword>
<feature type="compositionally biased region" description="Basic and acidic residues" evidence="11">
    <location>
        <begin position="890"/>
        <end position="899"/>
    </location>
</feature>
<evidence type="ECO:0000313" key="13">
    <source>
        <dbReference type="EMBL" id="KAK9915859.1"/>
    </source>
</evidence>
<accession>A0ABR2YX06</accession>
<feature type="compositionally biased region" description="Basic and acidic residues" evidence="11">
    <location>
        <begin position="854"/>
        <end position="882"/>
    </location>
</feature>
<feature type="region of interest" description="Disordered" evidence="11">
    <location>
        <begin position="1"/>
        <end position="36"/>
    </location>
</feature>
<comment type="subcellular location">
    <subcellularLocation>
        <location evidence="1">Membrane</location>
    </subcellularLocation>
</comment>
<feature type="compositionally biased region" description="Basic and acidic residues" evidence="11">
    <location>
        <begin position="310"/>
        <end position="354"/>
    </location>
</feature>
<evidence type="ECO:0000256" key="10">
    <source>
        <dbReference type="ARBA" id="ARBA00047512"/>
    </source>
</evidence>
<dbReference type="Gene3D" id="3.20.20.190">
    <property type="entry name" value="Phosphatidylinositol (PI) phosphodiesterase"/>
    <property type="match status" value="1"/>
</dbReference>
<dbReference type="EMBL" id="JALJOT010000004">
    <property type="protein sequence ID" value="KAK9915859.1"/>
    <property type="molecule type" value="Genomic_DNA"/>
</dbReference>